<dbReference type="OrthoDB" id="10441740at2759"/>
<accession>A0A8H7XQB7</accession>
<dbReference type="AlphaFoldDB" id="A0A8H7XQB7"/>
<evidence type="ECO:0008006" key="2">
    <source>
        <dbReference type="Google" id="ProtNLM"/>
    </source>
</evidence>
<evidence type="ECO:0000313" key="1">
    <source>
        <dbReference type="EMBL" id="KAG5165082.1"/>
    </source>
</evidence>
<name>A0A8H7XQB7_PSICU</name>
<sequence length="449" mass="51042">MRNPYYAHALTLPTELLREILSHLQPNHSKSTLYASSLVNSSMYHLSREILFREVTVTYGICSEASTSPLNCATMVSTLISIHDLAGGGGTALRFFDFLQRFPHLRPYVRTLKLEFLEEGRCISPHHHVLSLGPILRLLRKLETLSFSKLEGTASDVYHHTQFHPRTVTNLLEAFLSLPFNLSHLDTRGFAIFPLCLVLQCPAGLKKLSFTRLDMVMPSGVFYQRLRVNSLDIGTCLPDFNSVIDVSVLRDLWISTLPEFSVTTATMQSIINGCKDTLESLEISTEWFKRGNTDGLPVYHQQLHEIAACFDIENHTALHRITLSVTFSLKDVEDPNDTEKQYDGFSALARSLRAGLLRAASITLSVRIQLVGTDPRSSLFHSPEKFVIPTMKMAFILHHFSVGKRVRLLLQELRHYKTPQESLVPLDKFWIPIFTSFEEDQLYFIDYVL</sequence>
<gene>
    <name evidence="1" type="ORF">JR316_009777</name>
</gene>
<organism evidence="1">
    <name type="scientific">Psilocybe cubensis</name>
    <name type="common">Psychedelic mushroom</name>
    <name type="synonym">Stropharia cubensis</name>
    <dbReference type="NCBI Taxonomy" id="181762"/>
    <lineage>
        <taxon>Eukaryota</taxon>
        <taxon>Fungi</taxon>
        <taxon>Dikarya</taxon>
        <taxon>Basidiomycota</taxon>
        <taxon>Agaricomycotina</taxon>
        <taxon>Agaricomycetes</taxon>
        <taxon>Agaricomycetidae</taxon>
        <taxon>Agaricales</taxon>
        <taxon>Agaricineae</taxon>
        <taxon>Strophariaceae</taxon>
        <taxon>Psilocybe</taxon>
    </lineage>
</organism>
<dbReference type="EMBL" id="JAFIQS010000010">
    <property type="protein sequence ID" value="KAG5165082.1"/>
    <property type="molecule type" value="Genomic_DNA"/>
</dbReference>
<proteinExistence type="predicted"/>
<comment type="caution">
    <text evidence="1">The sequence shown here is derived from an EMBL/GenBank/DDBJ whole genome shotgun (WGS) entry which is preliminary data.</text>
</comment>
<protein>
    <recommendedName>
        <fullName evidence="2">F-box domain-containing protein</fullName>
    </recommendedName>
</protein>
<reference evidence="1" key="1">
    <citation type="submission" date="2021-02" db="EMBL/GenBank/DDBJ databases">
        <title>Psilocybe cubensis genome.</title>
        <authorList>
            <person name="Mckernan K.J."/>
            <person name="Crawford S."/>
            <person name="Trippe A."/>
            <person name="Kane L.T."/>
            <person name="Mclaughlin S."/>
        </authorList>
    </citation>
    <scope>NUCLEOTIDE SEQUENCE [LARGE SCALE GENOMIC DNA]</scope>
    <source>
        <strain evidence="1">MGC-MH-2018</strain>
    </source>
</reference>